<dbReference type="Gene3D" id="3.10.20.90">
    <property type="entry name" value="Phosphatidylinositol 3-kinase Catalytic Subunit, Chain A, domain 1"/>
    <property type="match status" value="1"/>
</dbReference>
<dbReference type="SMART" id="SM00666">
    <property type="entry name" value="PB1"/>
    <property type="match status" value="1"/>
</dbReference>
<feature type="region of interest" description="Disordered" evidence="4">
    <location>
        <begin position="220"/>
        <end position="241"/>
    </location>
</feature>
<evidence type="ECO:0000256" key="2">
    <source>
        <dbReference type="ARBA" id="ARBA00022803"/>
    </source>
</evidence>
<dbReference type="SUPFAM" id="SSF54277">
    <property type="entry name" value="CAD &amp; PB1 domains"/>
    <property type="match status" value="1"/>
</dbReference>
<evidence type="ECO:0000313" key="6">
    <source>
        <dbReference type="EMBL" id="GAA0166065.1"/>
    </source>
</evidence>
<dbReference type="Pfam" id="PF00564">
    <property type="entry name" value="PB1"/>
    <property type="match status" value="1"/>
</dbReference>
<dbReference type="Gene3D" id="1.25.40.10">
    <property type="entry name" value="Tetratricopeptide repeat domain"/>
    <property type="match status" value="1"/>
</dbReference>
<sequence length="882" mass="101390">MGKARAKRMKNLGGKSKDSLKHSKGNDNSPRKYDKDTAVFISMSQELKDEGNKLFQRRDYEGAILKYQKAIKLLPGNHIDVSYLRSNLAACYMQMGLTEYPRAIHECNLALEVTPKYSKALLKRSRCYEALNRLDFALRDVNTVLNMEPNNIMATEIAERVKTAIDQRGTGLDDIPIEVVPVTEHVEPSLSQPNMQKTEGNKHYEIFDGKEPDNILEERMTGDCDESNNSDSSQKKPEDRIEVKKSEDIMMEGSIGGYEPDSIAEDDITLKGDGKRVGYETEKMATHRTEDNLSDAIETEVSTFENKLRSIFERKITQASDGTQTINNFGKKIKDELLRKSELLEIGLGENKFEVSVDLKIPGNLNKVEMILDTDGKQTNGEHWLEDNMPQQNKVEDLIEDKKAEDKLVVEEKIANTTDSGPRRTLKLVYGEDIRWAQVPLNCSILKLREIIQDRYPNSRAVLVKYRDQEGDLVTITSTEELRWAEASTEHNSVRLYIFEVNPDQDPFFYMLKKDEKVLQFDANHCNVLSNGSAGRSKELPNKPCCIEDWVVQFAHLFKDYVGFDSDAYLDLHEVGMKVYSEAMEEIVTSEEAEGLFYFATERFQEMAALALFNCGNVHMSRARKRVYFTEDHSEESVLEQVRSAYVWAQDEYSKAGIRYKEALKIKTDFYEAVLALGQQQFEQAKLSWYYAISTNVDLESWPSLEVLQLYNNAEENMERGMQMWHEAEEQRLTELSHPSKSKAILQKMKLEDFLKDLSADEAAQQAATMRSQINILWGTLLYERSLMEFKLDLPVWHECLEFAVEKFELAGASPTDIAVMLKNHYSNNTATKGLGFNIDEIVQAWNEMYEAKRWQNGIPSFRLEPLLRRRVSKIYYALEHR</sequence>
<feature type="repeat" description="TPR" evidence="3">
    <location>
        <begin position="118"/>
        <end position="151"/>
    </location>
</feature>
<protein>
    <recommendedName>
        <fullName evidence="5">PB1 domain-containing protein</fullName>
    </recommendedName>
</protein>
<evidence type="ECO:0000256" key="1">
    <source>
        <dbReference type="ARBA" id="ARBA00022737"/>
    </source>
</evidence>
<dbReference type="InterPro" id="IPR044517">
    <property type="entry name" value="PHOX1-4"/>
</dbReference>
<dbReference type="PROSITE" id="PS50005">
    <property type="entry name" value="TPR"/>
    <property type="match status" value="2"/>
</dbReference>
<keyword evidence="7" id="KW-1185">Reference proteome</keyword>
<dbReference type="InterPro" id="IPR000270">
    <property type="entry name" value="PB1_dom"/>
</dbReference>
<feature type="domain" description="PB1" evidence="5">
    <location>
        <begin position="423"/>
        <end position="501"/>
    </location>
</feature>
<evidence type="ECO:0000256" key="3">
    <source>
        <dbReference type="PROSITE-ProRule" id="PRU00339"/>
    </source>
</evidence>
<feature type="compositionally biased region" description="Basic and acidic residues" evidence="4">
    <location>
        <begin position="15"/>
        <end position="34"/>
    </location>
</feature>
<feature type="compositionally biased region" description="Basic residues" evidence="4">
    <location>
        <begin position="1"/>
        <end position="10"/>
    </location>
</feature>
<dbReference type="CDD" id="cd05992">
    <property type="entry name" value="PB1"/>
    <property type="match status" value="1"/>
</dbReference>
<dbReference type="PROSITE" id="PS51745">
    <property type="entry name" value="PB1"/>
    <property type="match status" value="1"/>
</dbReference>
<evidence type="ECO:0000313" key="7">
    <source>
        <dbReference type="Proteomes" id="UP001454036"/>
    </source>
</evidence>
<dbReference type="PANTHER" id="PTHR46183">
    <property type="entry name" value="PROTEIN CLMP1"/>
    <property type="match status" value="1"/>
</dbReference>
<dbReference type="Proteomes" id="UP001454036">
    <property type="component" value="Unassembled WGS sequence"/>
</dbReference>
<feature type="region of interest" description="Disordered" evidence="4">
    <location>
        <begin position="1"/>
        <end position="34"/>
    </location>
</feature>
<evidence type="ECO:0000259" key="5">
    <source>
        <dbReference type="PROSITE" id="PS51745"/>
    </source>
</evidence>
<dbReference type="InterPro" id="IPR019734">
    <property type="entry name" value="TPR_rpt"/>
</dbReference>
<dbReference type="SUPFAM" id="SSF48452">
    <property type="entry name" value="TPR-like"/>
    <property type="match status" value="1"/>
</dbReference>
<dbReference type="PANTHER" id="PTHR46183:SF16">
    <property type="entry name" value="PROTEIN PHOX3"/>
    <property type="match status" value="1"/>
</dbReference>
<organism evidence="6 7">
    <name type="scientific">Lithospermum erythrorhizon</name>
    <name type="common">Purple gromwell</name>
    <name type="synonym">Lithospermum officinale var. erythrorhizon</name>
    <dbReference type="NCBI Taxonomy" id="34254"/>
    <lineage>
        <taxon>Eukaryota</taxon>
        <taxon>Viridiplantae</taxon>
        <taxon>Streptophyta</taxon>
        <taxon>Embryophyta</taxon>
        <taxon>Tracheophyta</taxon>
        <taxon>Spermatophyta</taxon>
        <taxon>Magnoliopsida</taxon>
        <taxon>eudicotyledons</taxon>
        <taxon>Gunneridae</taxon>
        <taxon>Pentapetalae</taxon>
        <taxon>asterids</taxon>
        <taxon>lamiids</taxon>
        <taxon>Boraginales</taxon>
        <taxon>Boraginaceae</taxon>
        <taxon>Boraginoideae</taxon>
        <taxon>Lithospermeae</taxon>
        <taxon>Lithospermum</taxon>
    </lineage>
</organism>
<name>A0AAV3QRA6_LITER</name>
<keyword evidence="1" id="KW-0677">Repeat</keyword>
<dbReference type="InterPro" id="IPR011990">
    <property type="entry name" value="TPR-like_helical_dom_sf"/>
</dbReference>
<reference evidence="6 7" key="1">
    <citation type="submission" date="2024-01" db="EMBL/GenBank/DDBJ databases">
        <title>The complete chloroplast genome sequence of Lithospermum erythrorhizon: insights into the phylogenetic relationship among Boraginaceae species and the maternal lineages of purple gromwells.</title>
        <authorList>
            <person name="Okada T."/>
            <person name="Watanabe K."/>
        </authorList>
    </citation>
    <scope>NUCLEOTIDE SEQUENCE [LARGE SCALE GENOMIC DNA]</scope>
</reference>
<proteinExistence type="predicted"/>
<comment type="caution">
    <text evidence="6">The sequence shown here is derived from an EMBL/GenBank/DDBJ whole genome shotgun (WGS) entry which is preliminary data.</text>
</comment>
<dbReference type="AlphaFoldDB" id="A0AAV3QRA6"/>
<gene>
    <name evidence="6" type="ORF">LIER_21312</name>
</gene>
<dbReference type="InterPro" id="IPR053793">
    <property type="entry name" value="PB1-like"/>
</dbReference>
<feature type="repeat" description="TPR" evidence="3">
    <location>
        <begin position="44"/>
        <end position="77"/>
    </location>
</feature>
<dbReference type="EMBL" id="BAABME010005593">
    <property type="protein sequence ID" value="GAA0166065.1"/>
    <property type="molecule type" value="Genomic_DNA"/>
</dbReference>
<dbReference type="SMART" id="SM00028">
    <property type="entry name" value="TPR"/>
    <property type="match status" value="3"/>
</dbReference>
<keyword evidence="2 3" id="KW-0802">TPR repeat</keyword>
<accession>A0AAV3QRA6</accession>
<evidence type="ECO:0000256" key="4">
    <source>
        <dbReference type="SAM" id="MobiDB-lite"/>
    </source>
</evidence>